<name>A0A9X9LNA9_GULGU</name>
<dbReference type="Proteomes" id="UP000269945">
    <property type="component" value="Unassembled WGS sequence"/>
</dbReference>
<evidence type="ECO:0000256" key="1">
    <source>
        <dbReference type="SAM" id="MobiDB-lite"/>
    </source>
</evidence>
<comment type="caution">
    <text evidence="2">The sequence shown here is derived from an EMBL/GenBank/DDBJ whole genome shotgun (WGS) entry which is preliminary data.</text>
</comment>
<protein>
    <submittedName>
        <fullName evidence="2">Uncharacterized protein</fullName>
    </submittedName>
</protein>
<reference evidence="2 3" key="1">
    <citation type="submission" date="2018-10" db="EMBL/GenBank/DDBJ databases">
        <authorList>
            <person name="Ekblom R."/>
            <person name="Jareborg N."/>
        </authorList>
    </citation>
    <scope>NUCLEOTIDE SEQUENCE [LARGE SCALE GENOMIC DNA]</scope>
    <source>
        <tissue evidence="2">Muscle</tissue>
    </source>
</reference>
<dbReference type="AlphaFoldDB" id="A0A9X9LNA9"/>
<evidence type="ECO:0000313" key="3">
    <source>
        <dbReference type="Proteomes" id="UP000269945"/>
    </source>
</evidence>
<gene>
    <name evidence="2" type="ORF">BN2614_LOCUS1</name>
</gene>
<accession>A0A9X9LNA9</accession>
<proteinExistence type="predicted"/>
<sequence length="20" mass="2119">MGGACLSPLDNPSSLWLQET</sequence>
<dbReference type="EMBL" id="CYRY02008926">
    <property type="protein sequence ID" value="VCW77522.1"/>
    <property type="molecule type" value="Genomic_DNA"/>
</dbReference>
<feature type="compositionally biased region" description="Polar residues" evidence="1">
    <location>
        <begin position="10"/>
        <end position="20"/>
    </location>
</feature>
<organism evidence="2 3">
    <name type="scientific">Gulo gulo</name>
    <name type="common">Wolverine</name>
    <name type="synonym">Gluton</name>
    <dbReference type="NCBI Taxonomy" id="48420"/>
    <lineage>
        <taxon>Eukaryota</taxon>
        <taxon>Metazoa</taxon>
        <taxon>Chordata</taxon>
        <taxon>Craniata</taxon>
        <taxon>Vertebrata</taxon>
        <taxon>Euteleostomi</taxon>
        <taxon>Mammalia</taxon>
        <taxon>Eutheria</taxon>
        <taxon>Laurasiatheria</taxon>
        <taxon>Carnivora</taxon>
        <taxon>Caniformia</taxon>
        <taxon>Musteloidea</taxon>
        <taxon>Mustelidae</taxon>
        <taxon>Guloninae</taxon>
        <taxon>Gulo</taxon>
    </lineage>
</organism>
<feature type="region of interest" description="Disordered" evidence="1">
    <location>
        <begin position="1"/>
        <end position="20"/>
    </location>
</feature>
<keyword evidence="3" id="KW-1185">Reference proteome</keyword>
<evidence type="ECO:0000313" key="2">
    <source>
        <dbReference type="EMBL" id="VCW77522.1"/>
    </source>
</evidence>